<dbReference type="Proteomes" id="UP000261023">
    <property type="component" value="Unassembled WGS sequence"/>
</dbReference>
<feature type="domain" description="N-acetyltransferase" evidence="1">
    <location>
        <begin position="18"/>
        <end position="184"/>
    </location>
</feature>
<keyword evidence="2" id="KW-0808">Transferase</keyword>
<accession>A0A3E3DN22</accession>
<dbReference type="GO" id="GO:0016747">
    <property type="term" value="F:acyltransferase activity, transferring groups other than amino-acyl groups"/>
    <property type="evidence" value="ECO:0007669"/>
    <property type="project" value="InterPro"/>
</dbReference>
<dbReference type="Pfam" id="PF13302">
    <property type="entry name" value="Acetyltransf_3"/>
    <property type="match status" value="1"/>
</dbReference>
<dbReference type="PROSITE" id="PS51186">
    <property type="entry name" value="GNAT"/>
    <property type="match status" value="1"/>
</dbReference>
<evidence type="ECO:0000259" key="1">
    <source>
        <dbReference type="PROSITE" id="PS51186"/>
    </source>
</evidence>
<proteinExistence type="predicted"/>
<dbReference type="InterPro" id="IPR051531">
    <property type="entry name" value="N-acetyltransferase"/>
</dbReference>
<dbReference type="RefSeq" id="WP_029466473.1">
    <property type="nucleotide sequence ID" value="NZ_QTJW01000006.1"/>
</dbReference>
<dbReference type="Gene3D" id="3.40.630.30">
    <property type="match status" value="1"/>
</dbReference>
<dbReference type="AlphaFoldDB" id="A0A3E3DN22"/>
<protein>
    <submittedName>
        <fullName evidence="2">N-acetyltransferase</fullName>
    </submittedName>
</protein>
<dbReference type="InterPro" id="IPR000182">
    <property type="entry name" value="GNAT_dom"/>
</dbReference>
<dbReference type="EMBL" id="QTJW01000006">
    <property type="protein sequence ID" value="RGD70701.1"/>
    <property type="molecule type" value="Genomic_DNA"/>
</dbReference>
<comment type="caution">
    <text evidence="2">The sequence shown here is derived from an EMBL/GenBank/DDBJ whole genome shotgun (WGS) entry which is preliminary data.</text>
</comment>
<dbReference type="SUPFAM" id="SSF55729">
    <property type="entry name" value="Acyl-CoA N-acyltransferases (Nat)"/>
    <property type="match status" value="1"/>
</dbReference>
<dbReference type="PANTHER" id="PTHR43792">
    <property type="entry name" value="GNAT FAMILY, PUTATIVE (AFU_ORTHOLOGUE AFUA_3G00765)-RELATED-RELATED"/>
    <property type="match status" value="1"/>
</dbReference>
<evidence type="ECO:0000313" key="2">
    <source>
        <dbReference type="EMBL" id="RGD70701.1"/>
    </source>
</evidence>
<name>A0A3E3DN22_9FIRM</name>
<dbReference type="InterPro" id="IPR016181">
    <property type="entry name" value="Acyl_CoA_acyltransferase"/>
</dbReference>
<reference evidence="2 3" key="1">
    <citation type="submission" date="2018-08" db="EMBL/GenBank/DDBJ databases">
        <title>A genome reference for cultivated species of the human gut microbiota.</title>
        <authorList>
            <person name="Zou Y."/>
            <person name="Xue W."/>
            <person name="Luo G."/>
        </authorList>
    </citation>
    <scope>NUCLEOTIDE SEQUENCE [LARGE SCALE GENOMIC DNA]</scope>
    <source>
        <strain evidence="2 3">AF19-13AC</strain>
    </source>
</reference>
<dbReference type="OrthoDB" id="9785602at2"/>
<gene>
    <name evidence="2" type="ORF">DWX31_10655</name>
</gene>
<evidence type="ECO:0000313" key="3">
    <source>
        <dbReference type="Proteomes" id="UP000261023"/>
    </source>
</evidence>
<sequence length="191" mass="22133">MKFSDYFKSVPIINTNRLILRPFTREDINEYLAFAFTTEVQRYLGGGILSYDNEKHISNWLNNINGRLLKSKTVFTWCIEYKVDKKVVGRIDLGGFNKKSMAELAYHFSKDYWNMGFAKEAIGEVVRFGIEDLKLHRIQALVMPENIYSIKALKKLGFTEEGLLRKYPFGKEFHDAVMLAFVIEANLGINN</sequence>
<organism evidence="2 3">
    <name type="scientific">Hungatella hathewayi</name>
    <dbReference type="NCBI Taxonomy" id="154046"/>
    <lineage>
        <taxon>Bacteria</taxon>
        <taxon>Bacillati</taxon>
        <taxon>Bacillota</taxon>
        <taxon>Clostridia</taxon>
        <taxon>Lachnospirales</taxon>
        <taxon>Lachnospiraceae</taxon>
        <taxon>Hungatella</taxon>
    </lineage>
</organism>